<keyword evidence="2" id="KW-0614">Plasmid</keyword>
<dbReference type="Proteomes" id="UP000006426">
    <property type="component" value="Plasmid pmppla107"/>
</dbReference>
<feature type="domain" description="NERD" evidence="1">
    <location>
        <begin position="11"/>
        <end position="121"/>
    </location>
</feature>
<accession>A0AAD0PWV7</accession>
<geneLocation type="plasmid" evidence="3">
    <name>pmppla107</name>
</geneLocation>
<evidence type="ECO:0000259" key="1">
    <source>
        <dbReference type="Pfam" id="PF08378"/>
    </source>
</evidence>
<evidence type="ECO:0000313" key="2">
    <source>
        <dbReference type="EMBL" id="AXH60222.1"/>
    </source>
</evidence>
<dbReference type="EMBL" id="CP031226">
    <property type="protein sequence ID" value="AXH60222.1"/>
    <property type="molecule type" value="Genomic_DNA"/>
</dbReference>
<proteinExistence type="predicted"/>
<sequence length="205" mass="23105">MKIIVSGAEQRAFEQQTCEKLQVALSDSWQAYHGVTVQDAKGPMEFDLVMVTHDRVVILELKHWNGQLTSYDGAWFVNGAARGKSVVATKRDQAVRLAALFKTELQPALGYHPFVEAHVVLCGTSSAEHLPASEQRFAHTLDDFLKIRHVESYEAIMGEQPRPFDSERLRPNHPVNLKHFDSFFASFQVSQERALSNEEPEAVSQ</sequence>
<reference evidence="2 3" key="1">
    <citation type="journal article" date="2011" name="PLoS Pathog.">
        <title>Dynamic evolution of pathogenicity revealed by sequencing and comparative genomics of 19 Pseudomonas syringae isolates.</title>
        <authorList>
            <person name="Baltrus D.A."/>
            <person name="Nishimura M.T."/>
            <person name="Romanchuk A."/>
            <person name="Chang J.H."/>
            <person name="Mukhtar M.S."/>
            <person name="Cherkis K."/>
            <person name="Roach J."/>
            <person name="Grant S.R."/>
            <person name="Jones C.D."/>
            <person name="Dangl J.L."/>
        </authorList>
    </citation>
    <scope>NUCLEOTIDE SEQUENCE [LARGE SCALE GENOMIC DNA]</scope>
    <source>
        <strain evidence="2 3">M301315</strain>
    </source>
</reference>
<organism evidence="2 3">
    <name type="scientific">Pseudomonas amygdali pv. lachrymans str. M301315</name>
    <dbReference type="NCBI Taxonomy" id="629260"/>
    <lineage>
        <taxon>Bacteria</taxon>
        <taxon>Pseudomonadati</taxon>
        <taxon>Pseudomonadota</taxon>
        <taxon>Gammaproteobacteria</taxon>
        <taxon>Pseudomonadales</taxon>
        <taxon>Pseudomonadaceae</taxon>
        <taxon>Pseudomonas</taxon>
        <taxon>Pseudomonas amygdali</taxon>
    </lineage>
</organism>
<dbReference type="AlphaFoldDB" id="A0AAD0PWV7"/>
<evidence type="ECO:0000313" key="3">
    <source>
        <dbReference type="Proteomes" id="UP000006426"/>
    </source>
</evidence>
<dbReference type="InterPro" id="IPR011528">
    <property type="entry name" value="NERD"/>
</dbReference>
<dbReference type="GeneID" id="39473813"/>
<dbReference type="RefSeq" id="WP_005742662.1">
    <property type="nucleotide sequence ID" value="NZ_CP031226.1"/>
</dbReference>
<dbReference type="Pfam" id="PF08378">
    <property type="entry name" value="NERD"/>
    <property type="match status" value="1"/>
</dbReference>
<name>A0AAD0PWV7_PSEAV</name>
<protein>
    <submittedName>
        <fullName evidence="2">NERD domain-containing protein</fullName>
    </submittedName>
</protein>
<gene>
    <name evidence="2" type="ORF">PLA107_034105</name>
</gene>